<dbReference type="EMBL" id="JBHULN010000020">
    <property type="protein sequence ID" value="MFD2573690.1"/>
    <property type="molecule type" value="Genomic_DNA"/>
</dbReference>
<comment type="caution">
    <text evidence="2">The sequence shown here is derived from an EMBL/GenBank/DDBJ whole genome shotgun (WGS) entry which is preliminary data.</text>
</comment>
<dbReference type="PANTHER" id="PTHR33933">
    <property type="entry name" value="NUCLEOTIDYLTRANSFERASE"/>
    <property type="match status" value="1"/>
</dbReference>
<dbReference type="InterPro" id="IPR043519">
    <property type="entry name" value="NT_sf"/>
</dbReference>
<feature type="domain" description="Polymerase nucleotidyl transferase" evidence="1">
    <location>
        <begin position="9"/>
        <end position="83"/>
    </location>
</feature>
<accession>A0ABW5M9M0</accession>
<evidence type="ECO:0000313" key="2">
    <source>
        <dbReference type="EMBL" id="MFD2573690.1"/>
    </source>
</evidence>
<keyword evidence="3" id="KW-1185">Reference proteome</keyword>
<organism evidence="2 3">
    <name type="scientific">Spirosoma soli</name>
    <dbReference type="NCBI Taxonomy" id="1770529"/>
    <lineage>
        <taxon>Bacteria</taxon>
        <taxon>Pseudomonadati</taxon>
        <taxon>Bacteroidota</taxon>
        <taxon>Cytophagia</taxon>
        <taxon>Cytophagales</taxon>
        <taxon>Cytophagaceae</taxon>
        <taxon>Spirosoma</taxon>
    </lineage>
</organism>
<protein>
    <submittedName>
        <fullName evidence="2">Nucleotidyltransferase domain-containing protein</fullName>
    </submittedName>
</protein>
<dbReference type="CDD" id="cd05403">
    <property type="entry name" value="NT_KNTase_like"/>
    <property type="match status" value="1"/>
</dbReference>
<dbReference type="InterPro" id="IPR002934">
    <property type="entry name" value="Polymerase_NTP_transf_dom"/>
</dbReference>
<reference evidence="3" key="1">
    <citation type="journal article" date="2019" name="Int. J. Syst. Evol. Microbiol.">
        <title>The Global Catalogue of Microorganisms (GCM) 10K type strain sequencing project: providing services to taxonomists for standard genome sequencing and annotation.</title>
        <authorList>
            <consortium name="The Broad Institute Genomics Platform"/>
            <consortium name="The Broad Institute Genome Sequencing Center for Infectious Disease"/>
            <person name="Wu L."/>
            <person name="Ma J."/>
        </authorList>
    </citation>
    <scope>NUCLEOTIDE SEQUENCE [LARGE SCALE GENOMIC DNA]</scope>
    <source>
        <strain evidence="3">KCTC 42805</strain>
    </source>
</reference>
<dbReference type="PANTHER" id="PTHR33933:SF1">
    <property type="entry name" value="PROTEIN ADENYLYLTRANSFERASE MNTA-RELATED"/>
    <property type="match status" value="1"/>
</dbReference>
<dbReference type="SUPFAM" id="SSF81301">
    <property type="entry name" value="Nucleotidyltransferase"/>
    <property type="match status" value="1"/>
</dbReference>
<name>A0ABW5M9M0_9BACT</name>
<evidence type="ECO:0000259" key="1">
    <source>
        <dbReference type="Pfam" id="PF01909"/>
    </source>
</evidence>
<dbReference type="RefSeq" id="WP_381526593.1">
    <property type="nucleotide sequence ID" value="NZ_JBHULN010000020.1"/>
</dbReference>
<evidence type="ECO:0000313" key="3">
    <source>
        <dbReference type="Proteomes" id="UP001597469"/>
    </source>
</evidence>
<dbReference type="Pfam" id="PF01909">
    <property type="entry name" value="NTP_transf_2"/>
    <property type="match status" value="1"/>
</dbReference>
<dbReference type="InterPro" id="IPR052548">
    <property type="entry name" value="Type_VII_TA_antitoxin"/>
</dbReference>
<dbReference type="Gene3D" id="3.30.460.10">
    <property type="entry name" value="Beta Polymerase, domain 2"/>
    <property type="match status" value="1"/>
</dbReference>
<sequence>MTDAEFLQAVKRSVLEIDPQAEVWLFGSRARGDAKEDSDWDFLVLTNNIVDRQFKYKVWEHLNDLELNAERVISSRIFNKIYWRSLAVTDLFRNIQEDGRCV</sequence>
<proteinExistence type="predicted"/>
<dbReference type="Proteomes" id="UP001597469">
    <property type="component" value="Unassembled WGS sequence"/>
</dbReference>
<gene>
    <name evidence="2" type="ORF">ACFSUS_23830</name>
</gene>